<gene>
    <name evidence="2" type="ORF">NDU88_010943</name>
</gene>
<feature type="region of interest" description="Disordered" evidence="1">
    <location>
        <begin position="1"/>
        <end position="26"/>
    </location>
</feature>
<dbReference type="Proteomes" id="UP001066276">
    <property type="component" value="Chromosome 5"/>
</dbReference>
<keyword evidence="3" id="KW-1185">Reference proteome</keyword>
<dbReference type="AlphaFoldDB" id="A0AAV7S233"/>
<protein>
    <submittedName>
        <fullName evidence="2">Uncharacterized protein</fullName>
    </submittedName>
</protein>
<evidence type="ECO:0000313" key="2">
    <source>
        <dbReference type="EMBL" id="KAJ1158250.1"/>
    </source>
</evidence>
<evidence type="ECO:0000256" key="1">
    <source>
        <dbReference type="SAM" id="MobiDB-lite"/>
    </source>
</evidence>
<reference evidence="2" key="1">
    <citation type="journal article" date="2022" name="bioRxiv">
        <title>Sequencing and chromosome-scale assembly of the giantPleurodeles waltlgenome.</title>
        <authorList>
            <person name="Brown T."/>
            <person name="Elewa A."/>
            <person name="Iarovenko S."/>
            <person name="Subramanian E."/>
            <person name="Araus A.J."/>
            <person name="Petzold A."/>
            <person name="Susuki M."/>
            <person name="Suzuki K.-i.T."/>
            <person name="Hayashi T."/>
            <person name="Toyoda A."/>
            <person name="Oliveira C."/>
            <person name="Osipova E."/>
            <person name="Leigh N.D."/>
            <person name="Simon A."/>
            <person name="Yun M.H."/>
        </authorList>
    </citation>
    <scope>NUCLEOTIDE SEQUENCE</scope>
    <source>
        <strain evidence="2">20211129_DDA</strain>
        <tissue evidence="2">Liver</tissue>
    </source>
</reference>
<name>A0AAV7S233_PLEWA</name>
<comment type="caution">
    <text evidence="2">The sequence shown here is derived from an EMBL/GenBank/DDBJ whole genome shotgun (WGS) entry which is preliminary data.</text>
</comment>
<sequence>MGHRGGNYERYSQRRQTRGGSGGLGSTYGEYELSGVKASRRFCFPAQGRNKLATRTGVRPSHLRGRGRVSCLLTDAAASALLRTLPGAGLEPAVPAPHKGRRRATTGGLVYCTRSLPLEVGHTPECSVEPGEEGALFPKDA</sequence>
<organism evidence="2 3">
    <name type="scientific">Pleurodeles waltl</name>
    <name type="common">Iberian ribbed newt</name>
    <dbReference type="NCBI Taxonomy" id="8319"/>
    <lineage>
        <taxon>Eukaryota</taxon>
        <taxon>Metazoa</taxon>
        <taxon>Chordata</taxon>
        <taxon>Craniata</taxon>
        <taxon>Vertebrata</taxon>
        <taxon>Euteleostomi</taxon>
        <taxon>Amphibia</taxon>
        <taxon>Batrachia</taxon>
        <taxon>Caudata</taxon>
        <taxon>Salamandroidea</taxon>
        <taxon>Salamandridae</taxon>
        <taxon>Pleurodelinae</taxon>
        <taxon>Pleurodeles</taxon>
    </lineage>
</organism>
<accession>A0AAV7S233</accession>
<dbReference type="EMBL" id="JANPWB010000009">
    <property type="protein sequence ID" value="KAJ1158250.1"/>
    <property type="molecule type" value="Genomic_DNA"/>
</dbReference>
<evidence type="ECO:0000313" key="3">
    <source>
        <dbReference type="Proteomes" id="UP001066276"/>
    </source>
</evidence>
<proteinExistence type="predicted"/>